<evidence type="ECO:0000256" key="2">
    <source>
        <dbReference type="ARBA" id="ARBA00022695"/>
    </source>
</evidence>
<evidence type="ECO:0000259" key="3">
    <source>
        <dbReference type="Pfam" id="PF00483"/>
    </source>
</evidence>
<evidence type="ECO:0000256" key="1">
    <source>
        <dbReference type="ARBA" id="ARBA00022679"/>
    </source>
</evidence>
<evidence type="ECO:0000313" key="4">
    <source>
        <dbReference type="EMBL" id="RCL39447.1"/>
    </source>
</evidence>
<dbReference type="InterPro" id="IPR005835">
    <property type="entry name" value="NTP_transferase_dom"/>
</dbReference>
<dbReference type="PANTHER" id="PTHR43584">
    <property type="entry name" value="NUCLEOTIDYL TRANSFERASE"/>
    <property type="match status" value="1"/>
</dbReference>
<dbReference type="Pfam" id="PF00483">
    <property type="entry name" value="NTP_transferase"/>
    <property type="match status" value="1"/>
</dbReference>
<dbReference type="InterPro" id="IPR050065">
    <property type="entry name" value="GlmU-like"/>
</dbReference>
<proteinExistence type="predicted"/>
<dbReference type="Proteomes" id="UP000253032">
    <property type="component" value="Unassembled WGS sequence"/>
</dbReference>
<dbReference type="EMBL" id="QOPC01000003">
    <property type="protein sequence ID" value="RCL39447.1"/>
    <property type="molecule type" value="Genomic_DNA"/>
</dbReference>
<dbReference type="AlphaFoldDB" id="A0A368BRF0"/>
<keyword evidence="2" id="KW-0548">Nucleotidyltransferase</keyword>
<gene>
    <name evidence="4" type="ORF">DBW98_00960</name>
</gene>
<dbReference type="Gene3D" id="3.90.550.10">
    <property type="entry name" value="Spore Coat Polysaccharide Biosynthesis Protein SpsA, Chain A"/>
    <property type="match status" value="1"/>
</dbReference>
<organism evidence="4 5">
    <name type="scientific">SAR86 cluster bacterium</name>
    <dbReference type="NCBI Taxonomy" id="2030880"/>
    <lineage>
        <taxon>Bacteria</taxon>
        <taxon>Pseudomonadati</taxon>
        <taxon>Pseudomonadota</taxon>
        <taxon>Gammaproteobacteria</taxon>
        <taxon>SAR86 cluster</taxon>
    </lineage>
</organism>
<evidence type="ECO:0000313" key="5">
    <source>
        <dbReference type="Proteomes" id="UP000253032"/>
    </source>
</evidence>
<accession>A0A368BRF0</accession>
<dbReference type="SUPFAM" id="SSF53448">
    <property type="entry name" value="Nucleotide-diphospho-sugar transferases"/>
    <property type="match status" value="1"/>
</dbReference>
<reference evidence="4 5" key="1">
    <citation type="journal article" date="2018" name="Microbiome">
        <title>Fine metagenomic profile of the Mediterranean stratified and mixed water columns revealed by assembly and recruitment.</title>
        <authorList>
            <person name="Haro-Moreno J.M."/>
            <person name="Lopez-Perez M."/>
            <person name="De La Torre J.R."/>
            <person name="Picazo A."/>
            <person name="Camacho A."/>
            <person name="Rodriguez-Valera F."/>
        </authorList>
    </citation>
    <scope>NUCLEOTIDE SEQUENCE [LARGE SCALE GENOMIC DNA]</scope>
    <source>
        <strain evidence="4">MED-G84</strain>
    </source>
</reference>
<comment type="caution">
    <text evidence="4">The sequence shown here is derived from an EMBL/GenBank/DDBJ whole genome shotgun (WGS) entry which is preliminary data.</text>
</comment>
<protein>
    <submittedName>
        <fullName evidence="4">Nucleotidyltransferase family protein</fullName>
    </submittedName>
</protein>
<dbReference type="CDD" id="cd06422">
    <property type="entry name" value="NTP_transferase_like_1"/>
    <property type="match status" value="1"/>
</dbReference>
<dbReference type="PANTHER" id="PTHR43584:SF8">
    <property type="entry name" value="N-ACETYLMURAMATE ALPHA-1-PHOSPHATE URIDYLYLTRANSFERASE"/>
    <property type="match status" value="1"/>
</dbReference>
<sequence>MKAMILAAGLGSRMEKLTKDTPKPLLEVGGSSLIERSIRSLMKEGIDEFIINVSYLGDQIKTALASLTKTTNIIFIDEPFPYGTGGALANARDFFGNHPFILSSADIFFNPDMSELPNTTNAAHLIATKNPDHNAEGDFSLRDGEVFIKDGLNDYTYSGLALMNPKILDEHLTKNYPFDLWNTILIPLIQKSQVTAHFDNSLWIDVGTPDRLKLARKVLKDENY</sequence>
<dbReference type="GO" id="GO:0016779">
    <property type="term" value="F:nucleotidyltransferase activity"/>
    <property type="evidence" value="ECO:0007669"/>
    <property type="project" value="UniProtKB-KW"/>
</dbReference>
<name>A0A368BRF0_9GAMM</name>
<dbReference type="InterPro" id="IPR029044">
    <property type="entry name" value="Nucleotide-diphossugar_trans"/>
</dbReference>
<feature type="domain" description="Nucleotidyl transferase" evidence="3">
    <location>
        <begin position="2"/>
        <end position="116"/>
    </location>
</feature>
<keyword evidence="1 4" id="KW-0808">Transferase</keyword>